<feature type="site" description="Transition state stabilizer" evidence="7">
    <location>
        <position position="26"/>
    </location>
</feature>
<evidence type="ECO:0000256" key="5">
    <source>
        <dbReference type="ARBA" id="ARBA00022695"/>
    </source>
</evidence>
<comment type="function">
    <text evidence="7">Catalyzes the formation of 4-diphosphocytidyl-2-C-methyl-D-erythritol from CTP and 2-C-methyl-D-erythritol 4-phosphate (MEP).</text>
</comment>
<dbReference type="InterPro" id="IPR029044">
    <property type="entry name" value="Nucleotide-diphossugar_trans"/>
</dbReference>
<comment type="similarity">
    <text evidence="3 7">Belongs to the IspD/TarI cytidylyltransferase family. IspD subfamily.</text>
</comment>
<keyword evidence="5 7" id="KW-0548">Nucleotidyltransferase</keyword>
<dbReference type="Proteomes" id="UP001520878">
    <property type="component" value="Unassembled WGS sequence"/>
</dbReference>
<keyword evidence="6 7" id="KW-0414">Isoprene biosynthesis</keyword>
<dbReference type="HAMAP" id="MF_00108">
    <property type="entry name" value="IspD"/>
    <property type="match status" value="1"/>
</dbReference>
<keyword evidence="9" id="KW-1185">Reference proteome</keyword>
<dbReference type="EC" id="2.7.7.60" evidence="7"/>
<comment type="catalytic activity">
    <reaction evidence="1 7">
        <text>2-C-methyl-D-erythritol 4-phosphate + CTP + H(+) = 4-CDP-2-C-methyl-D-erythritol + diphosphate</text>
        <dbReference type="Rhea" id="RHEA:13429"/>
        <dbReference type="ChEBI" id="CHEBI:15378"/>
        <dbReference type="ChEBI" id="CHEBI:33019"/>
        <dbReference type="ChEBI" id="CHEBI:37563"/>
        <dbReference type="ChEBI" id="CHEBI:57823"/>
        <dbReference type="ChEBI" id="CHEBI:58262"/>
        <dbReference type="EC" id="2.7.7.60"/>
    </reaction>
</comment>
<evidence type="ECO:0000256" key="4">
    <source>
        <dbReference type="ARBA" id="ARBA00022679"/>
    </source>
</evidence>
<dbReference type="Pfam" id="PF01128">
    <property type="entry name" value="IspD"/>
    <property type="match status" value="1"/>
</dbReference>
<feature type="site" description="Positions MEP for the nucleophilic attack" evidence="7">
    <location>
        <position position="157"/>
    </location>
</feature>
<name>A0ABS8GDV9_9ALTE</name>
<evidence type="ECO:0000256" key="3">
    <source>
        <dbReference type="ARBA" id="ARBA00009789"/>
    </source>
</evidence>
<dbReference type="SUPFAM" id="SSF53448">
    <property type="entry name" value="Nucleotide-diphospho-sugar transferases"/>
    <property type="match status" value="1"/>
</dbReference>
<dbReference type="PROSITE" id="PS01295">
    <property type="entry name" value="ISPD"/>
    <property type="match status" value="1"/>
</dbReference>
<dbReference type="PANTHER" id="PTHR32125">
    <property type="entry name" value="2-C-METHYL-D-ERYTHRITOL 4-PHOSPHATE CYTIDYLYLTRANSFERASE, CHLOROPLASTIC"/>
    <property type="match status" value="1"/>
</dbReference>
<dbReference type="GO" id="GO:0050518">
    <property type="term" value="F:2-C-methyl-D-erythritol 4-phosphate cytidylyltransferase activity"/>
    <property type="evidence" value="ECO:0007669"/>
    <property type="project" value="UniProtKB-EC"/>
</dbReference>
<protein>
    <recommendedName>
        <fullName evidence="7">2-C-methyl-D-erythritol 4-phosphate cytidylyltransferase</fullName>
        <ecNumber evidence="7">2.7.7.60</ecNumber>
    </recommendedName>
    <alternativeName>
        <fullName evidence="7">4-diphosphocytidyl-2C-methyl-D-erythritol synthase</fullName>
    </alternativeName>
    <alternativeName>
        <fullName evidence="7">MEP cytidylyltransferase</fullName>
        <shortName evidence="7">MCT</shortName>
    </alternativeName>
</protein>
<feature type="site" description="Transition state stabilizer" evidence="7">
    <location>
        <position position="19"/>
    </location>
</feature>
<dbReference type="RefSeq" id="WP_229162422.1">
    <property type="nucleotide sequence ID" value="NZ_JAJEWP010000006.1"/>
</dbReference>
<reference evidence="8 9" key="1">
    <citation type="submission" date="2021-10" db="EMBL/GenBank/DDBJ databases">
        <title>Draft genome of Aestuariibacter halophilus JC2043.</title>
        <authorList>
            <person name="Emsley S.A."/>
            <person name="Pfannmuller K.M."/>
            <person name="Ushijima B."/>
            <person name="Saw J.H."/>
            <person name="Videau P."/>
        </authorList>
    </citation>
    <scope>NUCLEOTIDE SEQUENCE [LARGE SCALE GENOMIC DNA]</scope>
    <source>
        <strain evidence="8 9">JC2043</strain>
    </source>
</reference>
<accession>A0ABS8GDV9</accession>
<comment type="caution">
    <text evidence="8">The sequence shown here is derived from an EMBL/GenBank/DDBJ whole genome shotgun (WGS) entry which is preliminary data.</text>
</comment>
<dbReference type="NCBIfam" id="TIGR00453">
    <property type="entry name" value="ispD"/>
    <property type="match status" value="1"/>
</dbReference>
<evidence type="ECO:0000313" key="8">
    <source>
        <dbReference type="EMBL" id="MCC2617979.1"/>
    </source>
</evidence>
<comment type="pathway">
    <text evidence="2 7">Isoprenoid biosynthesis; isopentenyl diphosphate biosynthesis via DXP pathway; isopentenyl diphosphate from 1-deoxy-D-xylulose 5-phosphate: step 2/6.</text>
</comment>
<keyword evidence="4 7" id="KW-0808">Transferase</keyword>
<evidence type="ECO:0000256" key="7">
    <source>
        <dbReference type="HAMAP-Rule" id="MF_00108"/>
    </source>
</evidence>
<evidence type="ECO:0000313" key="9">
    <source>
        <dbReference type="Proteomes" id="UP001520878"/>
    </source>
</evidence>
<gene>
    <name evidence="7 8" type="primary">ispD</name>
    <name evidence="8" type="ORF">LJ739_17125</name>
</gene>
<evidence type="ECO:0000256" key="6">
    <source>
        <dbReference type="ARBA" id="ARBA00023229"/>
    </source>
</evidence>
<dbReference type="InterPro" id="IPR001228">
    <property type="entry name" value="IspD"/>
</dbReference>
<dbReference type="InterPro" id="IPR050088">
    <property type="entry name" value="IspD/TarI_cytidylyltransf_bact"/>
</dbReference>
<dbReference type="Gene3D" id="3.90.550.10">
    <property type="entry name" value="Spore Coat Polysaccharide Biosynthesis Protein SpsA, Chain A"/>
    <property type="match status" value="1"/>
</dbReference>
<evidence type="ECO:0000256" key="2">
    <source>
        <dbReference type="ARBA" id="ARBA00004787"/>
    </source>
</evidence>
<feature type="site" description="Positions MEP for the nucleophilic attack" evidence="7">
    <location>
        <position position="213"/>
    </location>
</feature>
<sequence length="232" mass="25600">MTITSDFPVVVPAAGVGKRMGADRPKQYLLIHGKTVLEHTLLLLLAHPRIRYVVVAIDPQDPYFDALDIADHPDIKRVDGGKERADSVLAGLQLIADQDWVLVHDAARPCVRHDDIDALLALADQHNGGGILATPVRDTMKRASEQFPDRVDHTAPREHLWHAQTPQFFPAGQLRQALEQGMAKGLPITDEASAMEAAGYPVQLVEGSEQNLKITRPDDLALAEYYLSRRTT</sequence>
<dbReference type="CDD" id="cd02516">
    <property type="entry name" value="CDP-ME_synthetase"/>
    <property type="match status" value="1"/>
</dbReference>
<proteinExistence type="inferred from homology"/>
<evidence type="ECO:0000256" key="1">
    <source>
        <dbReference type="ARBA" id="ARBA00001282"/>
    </source>
</evidence>
<organism evidence="8 9">
    <name type="scientific">Fluctibacter halophilus</name>
    <dbReference type="NCBI Taxonomy" id="226011"/>
    <lineage>
        <taxon>Bacteria</taxon>
        <taxon>Pseudomonadati</taxon>
        <taxon>Pseudomonadota</taxon>
        <taxon>Gammaproteobacteria</taxon>
        <taxon>Alteromonadales</taxon>
        <taxon>Alteromonadaceae</taxon>
        <taxon>Fluctibacter</taxon>
    </lineage>
</organism>
<dbReference type="EMBL" id="JAJEWP010000006">
    <property type="protein sequence ID" value="MCC2617979.1"/>
    <property type="molecule type" value="Genomic_DNA"/>
</dbReference>
<dbReference type="InterPro" id="IPR018294">
    <property type="entry name" value="ISPD_synthase_CS"/>
</dbReference>
<dbReference type="InterPro" id="IPR034683">
    <property type="entry name" value="IspD/TarI"/>
</dbReference>
<dbReference type="PANTHER" id="PTHR32125:SF4">
    <property type="entry name" value="2-C-METHYL-D-ERYTHRITOL 4-PHOSPHATE CYTIDYLYLTRANSFERASE, CHLOROPLASTIC"/>
    <property type="match status" value="1"/>
</dbReference>